<proteinExistence type="predicted"/>
<keyword evidence="3" id="KW-1185">Reference proteome</keyword>
<evidence type="ECO:0000313" key="3">
    <source>
        <dbReference type="Proteomes" id="UP000011680"/>
    </source>
</evidence>
<dbReference type="Proteomes" id="UP000011680">
    <property type="component" value="Unassembled WGS sequence"/>
</dbReference>
<accession>M0N8G2</accession>
<dbReference type="EMBL" id="AOMF01000148">
    <property type="protein sequence ID" value="EMA53863.1"/>
    <property type="molecule type" value="Genomic_DNA"/>
</dbReference>
<evidence type="ECO:0000256" key="1">
    <source>
        <dbReference type="SAM" id="MobiDB-lite"/>
    </source>
</evidence>
<reference evidence="2 3" key="1">
    <citation type="journal article" date="2014" name="PLoS Genet.">
        <title>Phylogenetically driven sequencing of extremely halophilic archaea reveals strategies for static and dynamic osmo-response.</title>
        <authorList>
            <person name="Becker E.A."/>
            <person name="Seitzer P.M."/>
            <person name="Tritt A."/>
            <person name="Larsen D."/>
            <person name="Krusor M."/>
            <person name="Yao A.I."/>
            <person name="Wu D."/>
            <person name="Madern D."/>
            <person name="Eisen J.A."/>
            <person name="Darling A.E."/>
            <person name="Facciotti M.T."/>
        </authorList>
    </citation>
    <scope>NUCLEOTIDE SEQUENCE [LARGE SCALE GENOMIC DNA]</scope>
    <source>
        <strain evidence="2 3">JCM 13552</strain>
    </source>
</reference>
<protein>
    <submittedName>
        <fullName evidence="2">Uncharacterized protein</fullName>
    </submittedName>
</protein>
<comment type="caution">
    <text evidence="2">The sequence shown here is derived from an EMBL/GenBank/DDBJ whole genome shotgun (WGS) entry which is preliminary data.</text>
</comment>
<feature type="region of interest" description="Disordered" evidence="1">
    <location>
        <begin position="1"/>
        <end position="20"/>
    </location>
</feature>
<name>M0N8G2_9EURY</name>
<evidence type="ECO:0000313" key="2">
    <source>
        <dbReference type="EMBL" id="EMA53863.1"/>
    </source>
</evidence>
<organism evidence="2 3">
    <name type="scientific">Halococcus thailandensis JCM 13552</name>
    <dbReference type="NCBI Taxonomy" id="1227457"/>
    <lineage>
        <taxon>Archaea</taxon>
        <taxon>Methanobacteriati</taxon>
        <taxon>Methanobacteriota</taxon>
        <taxon>Stenosarchaea group</taxon>
        <taxon>Halobacteria</taxon>
        <taxon>Halobacteriales</taxon>
        <taxon>Halococcaceae</taxon>
        <taxon>Halococcus</taxon>
    </lineage>
</organism>
<sequence length="125" mass="14480">MKLLRENNNPHTKNAGKYKPYVDDQGEESLEWLFENNASIVKYVLLFDTDAIQSFEDLKHDLGGDALNTRISLPNFAFEQLRQNGHLTDDEYCKATYQMAVEEGWMAYHAKEFAKISPVECDRFP</sequence>
<gene>
    <name evidence="2" type="ORF">C451_08800</name>
</gene>
<dbReference type="InterPro" id="IPR058700">
    <property type="entry name" value="PIN_com-containing_halobact"/>
</dbReference>
<feature type="compositionally biased region" description="Polar residues" evidence="1">
    <location>
        <begin position="1"/>
        <end position="12"/>
    </location>
</feature>
<dbReference type="Pfam" id="PF26499">
    <property type="entry name" value="PIN_13"/>
    <property type="match status" value="1"/>
</dbReference>
<dbReference type="AlphaFoldDB" id="M0N8G2"/>